<keyword evidence="3" id="KW-1185">Reference proteome</keyword>
<feature type="region of interest" description="Disordered" evidence="1">
    <location>
        <begin position="211"/>
        <end position="244"/>
    </location>
</feature>
<feature type="compositionally biased region" description="Polar residues" evidence="1">
    <location>
        <begin position="211"/>
        <end position="222"/>
    </location>
</feature>
<sequence length="244" mass="27264">MELSSCLEICFDIPFQYQPIPHGGSPSTGWASLTFSPVPCRDTARSYSGLGWRFSSCIIYLPATILRHPAKISPSPVRPLASIPSLQRRNCTENSTQLLTVRRLSLGLFSLSERSILRMWRQIRQTLPVLFVPVIFPTYKPSTTAIQKLSSRAATLNRHEWLLSQIGAFHPTECFAPYLAYPPALLADHFTSDGRRPPTQYNTSMNILYTSSTQAEQKSPRNQGPFLLSPASLSPQKSKNQSPV</sequence>
<name>A0AAW0DT16_9AGAR</name>
<accession>A0AAW0DT16</accession>
<evidence type="ECO:0000256" key="1">
    <source>
        <dbReference type="SAM" id="MobiDB-lite"/>
    </source>
</evidence>
<dbReference type="Proteomes" id="UP001362999">
    <property type="component" value="Unassembled WGS sequence"/>
</dbReference>
<dbReference type="AlphaFoldDB" id="A0AAW0DT16"/>
<evidence type="ECO:0000313" key="2">
    <source>
        <dbReference type="EMBL" id="KAK7054150.1"/>
    </source>
</evidence>
<evidence type="ECO:0000313" key="3">
    <source>
        <dbReference type="Proteomes" id="UP001362999"/>
    </source>
</evidence>
<comment type="caution">
    <text evidence="2">The sequence shown here is derived from an EMBL/GenBank/DDBJ whole genome shotgun (WGS) entry which is preliminary data.</text>
</comment>
<gene>
    <name evidence="2" type="ORF">R3P38DRAFT_1484144</name>
</gene>
<feature type="compositionally biased region" description="Polar residues" evidence="1">
    <location>
        <begin position="231"/>
        <end position="244"/>
    </location>
</feature>
<protein>
    <submittedName>
        <fullName evidence="2">Uncharacterized protein</fullName>
    </submittedName>
</protein>
<dbReference type="EMBL" id="JAWWNJ010000006">
    <property type="protein sequence ID" value="KAK7054150.1"/>
    <property type="molecule type" value="Genomic_DNA"/>
</dbReference>
<proteinExistence type="predicted"/>
<reference evidence="2 3" key="1">
    <citation type="journal article" date="2024" name="J Genomics">
        <title>Draft genome sequencing and assembly of Favolaschia claudopus CIRM-BRFM 2984 isolated from oak limbs.</title>
        <authorList>
            <person name="Navarro D."/>
            <person name="Drula E."/>
            <person name="Chaduli D."/>
            <person name="Cazenave R."/>
            <person name="Ahrendt S."/>
            <person name="Wang J."/>
            <person name="Lipzen A."/>
            <person name="Daum C."/>
            <person name="Barry K."/>
            <person name="Grigoriev I.V."/>
            <person name="Favel A."/>
            <person name="Rosso M.N."/>
            <person name="Martin F."/>
        </authorList>
    </citation>
    <scope>NUCLEOTIDE SEQUENCE [LARGE SCALE GENOMIC DNA]</scope>
    <source>
        <strain evidence="2 3">CIRM-BRFM 2984</strain>
    </source>
</reference>
<organism evidence="2 3">
    <name type="scientific">Favolaschia claudopus</name>
    <dbReference type="NCBI Taxonomy" id="2862362"/>
    <lineage>
        <taxon>Eukaryota</taxon>
        <taxon>Fungi</taxon>
        <taxon>Dikarya</taxon>
        <taxon>Basidiomycota</taxon>
        <taxon>Agaricomycotina</taxon>
        <taxon>Agaricomycetes</taxon>
        <taxon>Agaricomycetidae</taxon>
        <taxon>Agaricales</taxon>
        <taxon>Marasmiineae</taxon>
        <taxon>Mycenaceae</taxon>
        <taxon>Favolaschia</taxon>
    </lineage>
</organism>